<sequence length="205" mass="24322">MSEQTSLFSNLLLRKFYEEKLKEHLDRINELKDEKIIYITDLVYCPLKREFRRQYTEISFQFEPYMVLGDMVHKGIQEYLSDMGYEIEKEISKDVEVEGTSFTLKGRMDAFSPNRIVEIKTARSGSNLPQPHHLMQLRLYLAIAGVAKGTLIYVTPDRFVEYEVNSENIDVQSIVKKHVKKENIPMWEWECRNCIYSKFCPYRNL</sequence>
<evidence type="ECO:0000256" key="1">
    <source>
        <dbReference type="ARBA" id="ARBA00001936"/>
    </source>
</evidence>
<evidence type="ECO:0000256" key="9">
    <source>
        <dbReference type="ARBA" id="ARBA00023211"/>
    </source>
</evidence>
<dbReference type="InterPro" id="IPR013343">
    <property type="entry name" value="CRISPR-assoc_prot_Cas4"/>
</dbReference>
<comment type="cofactor">
    <cofactor evidence="10">
        <name>Mg(2+)</name>
        <dbReference type="ChEBI" id="CHEBI:18420"/>
    </cofactor>
    <cofactor evidence="10">
        <name>Mn(2+)</name>
        <dbReference type="ChEBI" id="CHEBI:29035"/>
    </cofactor>
    <text evidence="10">Mg(2+) or Mn(2+) required for ssDNA cleavage activity.</text>
</comment>
<evidence type="ECO:0000256" key="4">
    <source>
        <dbReference type="ARBA" id="ARBA00022801"/>
    </source>
</evidence>
<evidence type="ECO:0000256" key="10">
    <source>
        <dbReference type="RuleBase" id="RU365022"/>
    </source>
</evidence>
<evidence type="ECO:0000256" key="8">
    <source>
        <dbReference type="ARBA" id="ARBA00023118"/>
    </source>
</evidence>
<dbReference type="GO" id="GO:0051607">
    <property type="term" value="P:defense response to virus"/>
    <property type="evidence" value="ECO:0007669"/>
    <property type="project" value="UniProtKB-KW"/>
</dbReference>
<proteinExistence type="inferred from homology"/>
<gene>
    <name evidence="12" type="primary">cas4</name>
    <name evidence="12" type="ORF">ENW83_01195</name>
</gene>
<dbReference type="AlphaFoldDB" id="A0A7J3SLQ3"/>
<comment type="caution">
    <text evidence="12">The sequence shown here is derived from an EMBL/GenBank/DDBJ whole genome shotgun (WGS) entry which is preliminary data.</text>
</comment>
<comment type="cofactor">
    <cofactor evidence="1">
        <name>Mn(2+)</name>
        <dbReference type="ChEBI" id="CHEBI:29035"/>
    </cofactor>
</comment>
<reference evidence="12" key="1">
    <citation type="journal article" date="2020" name="mSystems">
        <title>Genome- and Community-Level Interaction Insights into Carbon Utilization and Element Cycling Functions of Hydrothermarchaeota in Hydrothermal Sediment.</title>
        <authorList>
            <person name="Zhou Z."/>
            <person name="Liu Y."/>
            <person name="Xu W."/>
            <person name="Pan J."/>
            <person name="Luo Z.H."/>
            <person name="Li M."/>
        </authorList>
    </citation>
    <scope>NUCLEOTIDE SEQUENCE [LARGE SCALE GENOMIC DNA]</scope>
    <source>
        <strain evidence="12">SpSt-885</strain>
    </source>
</reference>
<dbReference type="EC" id="3.1.12.1" evidence="10"/>
<comment type="function">
    <text evidence="10">CRISPR (clustered regularly interspaced short palindromic repeat) is an adaptive immune system that provides protection against mobile genetic elements (viruses, transposable elements and conjugative plasmids). CRISPR clusters contain sequences complementary to antecedent mobile elements and target invading nucleic acids. CRISPR clusters are transcribed and processed into CRISPR RNA (crRNA).</text>
</comment>
<keyword evidence="3 10" id="KW-0479">Metal-binding</keyword>
<keyword evidence="4 10" id="KW-0378">Hydrolase</keyword>
<protein>
    <recommendedName>
        <fullName evidence="10">CRISPR-associated exonuclease Cas4</fullName>
        <ecNumber evidence="10">3.1.12.1</ecNumber>
    </recommendedName>
</protein>
<dbReference type="NCBIfam" id="TIGR00372">
    <property type="entry name" value="cas4"/>
    <property type="match status" value="1"/>
</dbReference>
<feature type="domain" description="DUF83" evidence="11">
    <location>
        <begin position="37"/>
        <end position="200"/>
    </location>
</feature>
<dbReference type="Pfam" id="PF01930">
    <property type="entry name" value="Cas_Cas4"/>
    <property type="match status" value="1"/>
</dbReference>
<comment type="cofactor">
    <cofactor evidence="10">
        <name>iron-sulfur cluster</name>
        <dbReference type="ChEBI" id="CHEBI:30408"/>
    </cofactor>
</comment>
<keyword evidence="8 10" id="KW-0051">Antiviral defense</keyword>
<evidence type="ECO:0000256" key="3">
    <source>
        <dbReference type="ARBA" id="ARBA00022723"/>
    </source>
</evidence>
<comment type="similarity">
    <text evidence="10">Belongs to the CRISPR-associated exonuclease Cas4 family.</text>
</comment>
<accession>A0A7J3SLQ3</accession>
<name>A0A7J3SLQ3_9CREN</name>
<keyword evidence="2 10" id="KW-0540">Nuclease</keyword>
<keyword evidence="9 10" id="KW-0464">Manganese</keyword>
<keyword evidence="5 10" id="KW-0269">Exonuclease</keyword>
<dbReference type="GO" id="GO:0046872">
    <property type="term" value="F:metal ion binding"/>
    <property type="evidence" value="ECO:0007669"/>
    <property type="project" value="UniProtKB-KW"/>
</dbReference>
<dbReference type="GO" id="GO:0051536">
    <property type="term" value="F:iron-sulfur cluster binding"/>
    <property type="evidence" value="ECO:0007669"/>
    <property type="project" value="UniProtKB-KW"/>
</dbReference>
<dbReference type="InterPro" id="IPR022765">
    <property type="entry name" value="Dna2/Cas4_DUF83"/>
</dbReference>
<evidence type="ECO:0000256" key="5">
    <source>
        <dbReference type="ARBA" id="ARBA00022839"/>
    </source>
</evidence>
<evidence type="ECO:0000256" key="7">
    <source>
        <dbReference type="ARBA" id="ARBA00023014"/>
    </source>
</evidence>
<dbReference type="InterPro" id="IPR011604">
    <property type="entry name" value="PDDEXK-like_dom_sf"/>
</dbReference>
<keyword evidence="7 10" id="KW-0411">Iron-sulfur</keyword>
<evidence type="ECO:0000313" key="12">
    <source>
        <dbReference type="EMBL" id="HGZ59809.1"/>
    </source>
</evidence>
<organism evidence="12">
    <name type="scientific">Fervidicoccus fontis</name>
    <dbReference type="NCBI Taxonomy" id="683846"/>
    <lineage>
        <taxon>Archaea</taxon>
        <taxon>Thermoproteota</taxon>
        <taxon>Thermoprotei</taxon>
        <taxon>Fervidicoccales</taxon>
        <taxon>Fervidicoccaceae</taxon>
        <taxon>Fervidicoccus</taxon>
    </lineage>
</organism>
<evidence type="ECO:0000256" key="2">
    <source>
        <dbReference type="ARBA" id="ARBA00022722"/>
    </source>
</evidence>
<dbReference type="GO" id="GO:0004527">
    <property type="term" value="F:exonuclease activity"/>
    <property type="evidence" value="ECO:0007669"/>
    <property type="project" value="UniProtKB-KW"/>
</dbReference>
<dbReference type="EMBL" id="DTLS01000034">
    <property type="protein sequence ID" value="HGZ59809.1"/>
    <property type="molecule type" value="Genomic_DNA"/>
</dbReference>
<dbReference type="Gene3D" id="3.90.320.10">
    <property type="match status" value="1"/>
</dbReference>
<evidence type="ECO:0000256" key="6">
    <source>
        <dbReference type="ARBA" id="ARBA00023004"/>
    </source>
</evidence>
<keyword evidence="6 10" id="KW-0408">Iron</keyword>
<evidence type="ECO:0000259" key="11">
    <source>
        <dbReference type="Pfam" id="PF01930"/>
    </source>
</evidence>